<keyword evidence="5" id="KW-0021">Allosteric enzyme</keyword>
<comment type="cofactor">
    <cofactor evidence="1">
        <name>Mg(2+)</name>
        <dbReference type="ChEBI" id="CHEBI:18420"/>
    </cofactor>
</comment>
<dbReference type="InterPro" id="IPR000836">
    <property type="entry name" value="PRTase_dom"/>
</dbReference>
<keyword evidence="12" id="KW-1185">Reference proteome</keyword>
<dbReference type="SUPFAM" id="SSF53271">
    <property type="entry name" value="PRTase-like"/>
    <property type="match status" value="1"/>
</dbReference>
<dbReference type="Proteomes" id="UP000800235">
    <property type="component" value="Unassembled WGS sequence"/>
</dbReference>
<keyword evidence="7" id="KW-0808">Transferase</keyword>
<dbReference type="GO" id="GO:0004845">
    <property type="term" value="F:uracil phosphoribosyltransferase activity"/>
    <property type="evidence" value="ECO:0007669"/>
    <property type="project" value="UniProtKB-EC"/>
</dbReference>
<reference evidence="11" key="1">
    <citation type="journal article" date="2020" name="Stud. Mycol.">
        <title>101 Dothideomycetes genomes: a test case for predicting lifestyles and emergence of pathogens.</title>
        <authorList>
            <person name="Haridas S."/>
            <person name="Albert R."/>
            <person name="Binder M."/>
            <person name="Bloem J."/>
            <person name="Labutti K."/>
            <person name="Salamov A."/>
            <person name="Andreopoulos B."/>
            <person name="Baker S."/>
            <person name="Barry K."/>
            <person name="Bills G."/>
            <person name="Bluhm B."/>
            <person name="Cannon C."/>
            <person name="Castanera R."/>
            <person name="Culley D."/>
            <person name="Daum C."/>
            <person name="Ezra D."/>
            <person name="Gonzalez J."/>
            <person name="Henrissat B."/>
            <person name="Kuo A."/>
            <person name="Liang C."/>
            <person name="Lipzen A."/>
            <person name="Lutzoni F."/>
            <person name="Magnuson J."/>
            <person name="Mondo S."/>
            <person name="Nolan M."/>
            <person name="Ohm R."/>
            <person name="Pangilinan J."/>
            <person name="Park H.-J."/>
            <person name="Ramirez L."/>
            <person name="Alfaro M."/>
            <person name="Sun H."/>
            <person name="Tritt A."/>
            <person name="Yoshinaga Y."/>
            <person name="Zwiers L.-H."/>
            <person name="Turgeon B."/>
            <person name="Goodwin S."/>
            <person name="Spatafora J."/>
            <person name="Crous P."/>
            <person name="Grigoriev I."/>
        </authorList>
    </citation>
    <scope>NUCLEOTIDE SEQUENCE</scope>
    <source>
        <strain evidence="11">CBS 130266</strain>
    </source>
</reference>
<comment type="similarity">
    <text evidence="3">Belongs to the UPRTase family.</text>
</comment>
<dbReference type="NCBIfam" id="NF001097">
    <property type="entry name" value="PRK00129.1"/>
    <property type="match status" value="1"/>
</dbReference>
<dbReference type="AlphaFoldDB" id="A0A9P4NKT5"/>
<dbReference type="OrthoDB" id="10257085at2759"/>
<keyword evidence="6" id="KW-0328">Glycosyltransferase</keyword>
<keyword evidence="9" id="KW-0342">GTP-binding</keyword>
<organism evidence="11 12">
    <name type="scientific">Tothia fuscella</name>
    <dbReference type="NCBI Taxonomy" id="1048955"/>
    <lineage>
        <taxon>Eukaryota</taxon>
        <taxon>Fungi</taxon>
        <taxon>Dikarya</taxon>
        <taxon>Ascomycota</taxon>
        <taxon>Pezizomycotina</taxon>
        <taxon>Dothideomycetes</taxon>
        <taxon>Pleosporomycetidae</taxon>
        <taxon>Venturiales</taxon>
        <taxon>Cylindrosympodiaceae</taxon>
        <taxon>Tothia</taxon>
    </lineage>
</organism>
<comment type="caution">
    <text evidence="11">The sequence shown here is derived from an EMBL/GenBank/DDBJ whole genome shotgun (WGS) entry which is preliminary data.</text>
</comment>
<evidence type="ECO:0000259" key="10">
    <source>
        <dbReference type="Pfam" id="PF14681"/>
    </source>
</evidence>
<comment type="pathway">
    <text evidence="2">Pyrimidine metabolism; UMP biosynthesis via salvage pathway; UMP from uracil: step 1/1.</text>
</comment>
<dbReference type="Gene3D" id="3.40.50.2020">
    <property type="match status" value="1"/>
</dbReference>
<evidence type="ECO:0000256" key="1">
    <source>
        <dbReference type="ARBA" id="ARBA00001946"/>
    </source>
</evidence>
<evidence type="ECO:0000256" key="3">
    <source>
        <dbReference type="ARBA" id="ARBA00009516"/>
    </source>
</evidence>
<dbReference type="CDD" id="cd06223">
    <property type="entry name" value="PRTases_typeI"/>
    <property type="match status" value="1"/>
</dbReference>
<dbReference type="PANTHER" id="PTHR32315">
    <property type="entry name" value="ADENINE PHOSPHORIBOSYLTRANSFERASE"/>
    <property type="match status" value="1"/>
</dbReference>
<proteinExistence type="inferred from homology"/>
<evidence type="ECO:0000256" key="6">
    <source>
        <dbReference type="ARBA" id="ARBA00022676"/>
    </source>
</evidence>
<gene>
    <name evidence="11" type="ORF">EJ08DRAFT_594171</name>
</gene>
<evidence type="ECO:0000256" key="9">
    <source>
        <dbReference type="ARBA" id="ARBA00023134"/>
    </source>
</evidence>
<evidence type="ECO:0000256" key="7">
    <source>
        <dbReference type="ARBA" id="ARBA00022679"/>
    </source>
</evidence>
<dbReference type="FunFam" id="3.40.50.2020:FF:000049">
    <property type="entry name" value="Putative uracil phosphoribosyltransferase urg2"/>
    <property type="match status" value="1"/>
</dbReference>
<accession>A0A9P4NKT5</accession>
<dbReference type="PANTHER" id="PTHR32315:SF4">
    <property type="entry name" value="URACIL PHOSPHORIBOSYLTRANSFERASE, CHLOROPLASTIC"/>
    <property type="match status" value="1"/>
</dbReference>
<evidence type="ECO:0000313" key="11">
    <source>
        <dbReference type="EMBL" id="KAF2425694.1"/>
    </source>
</evidence>
<keyword evidence="8" id="KW-0547">Nucleotide-binding</keyword>
<dbReference type="EC" id="2.4.2.9" evidence="4"/>
<evidence type="ECO:0000256" key="2">
    <source>
        <dbReference type="ARBA" id="ARBA00005180"/>
    </source>
</evidence>
<dbReference type="GO" id="GO:0005525">
    <property type="term" value="F:GTP binding"/>
    <property type="evidence" value="ECO:0007669"/>
    <property type="project" value="UniProtKB-KW"/>
</dbReference>
<evidence type="ECO:0000256" key="8">
    <source>
        <dbReference type="ARBA" id="ARBA00022741"/>
    </source>
</evidence>
<dbReference type="InterPro" id="IPR029057">
    <property type="entry name" value="PRTase-like"/>
</dbReference>
<dbReference type="EMBL" id="MU007068">
    <property type="protein sequence ID" value="KAF2425694.1"/>
    <property type="molecule type" value="Genomic_DNA"/>
</dbReference>
<dbReference type="Pfam" id="PF14681">
    <property type="entry name" value="UPRTase"/>
    <property type="match status" value="1"/>
</dbReference>
<protein>
    <recommendedName>
        <fullName evidence="4">uracil phosphoribosyltransferase</fullName>
        <ecNumber evidence="4">2.4.2.9</ecNumber>
    </recommendedName>
</protein>
<name>A0A9P4NKT5_9PEZI</name>
<evidence type="ECO:0000256" key="5">
    <source>
        <dbReference type="ARBA" id="ARBA00022533"/>
    </source>
</evidence>
<evidence type="ECO:0000256" key="4">
    <source>
        <dbReference type="ARBA" id="ARBA00011894"/>
    </source>
</evidence>
<feature type="domain" description="Phosphoribosyltransferase" evidence="10">
    <location>
        <begin position="10"/>
        <end position="228"/>
    </location>
</feature>
<sequence length="231" mass="24505">MDSLPENAHVSKHPCVRAKLSQLRAASTNAREVKALIHEIATIVGVEALGKALGVSSSGTDKSPLGYSYSTERITPKKVSLVPILRSGLSMIDALTALLPNPVPIHHLGMYRSKPTFEPIEYYNNLPYHGTSITDSEGPSGPSELAIVVDPVIATGATATAAVETLRDWGVKKVLVICILGGVDGVKRVTESWEGCVEVWCGGCDEGTDEKGMIKPGLGDVGDRLYLTIGK</sequence>
<evidence type="ECO:0000313" key="12">
    <source>
        <dbReference type="Proteomes" id="UP000800235"/>
    </source>
</evidence>
<dbReference type="InterPro" id="IPR050054">
    <property type="entry name" value="UPRTase/APRTase"/>
</dbReference>